<feature type="region of interest" description="Disordered" evidence="2">
    <location>
        <begin position="499"/>
        <end position="533"/>
    </location>
</feature>
<evidence type="ECO:0000313" key="4">
    <source>
        <dbReference type="Proteomes" id="UP001530293"/>
    </source>
</evidence>
<dbReference type="Proteomes" id="UP001530293">
    <property type="component" value="Unassembled WGS sequence"/>
</dbReference>
<evidence type="ECO:0000256" key="2">
    <source>
        <dbReference type="SAM" id="MobiDB-lite"/>
    </source>
</evidence>
<protein>
    <recommendedName>
        <fullName evidence="5">TATA element modulatory factor 1 TATA binding domain-containing protein</fullName>
    </recommendedName>
</protein>
<feature type="coiled-coil region" evidence="1">
    <location>
        <begin position="350"/>
        <end position="476"/>
    </location>
</feature>
<evidence type="ECO:0000313" key="3">
    <source>
        <dbReference type="EMBL" id="KAL3765704.1"/>
    </source>
</evidence>
<dbReference type="PANTHER" id="PTHR46515:SF1">
    <property type="entry name" value="TATA ELEMENT MODULATORY FACTOR"/>
    <property type="match status" value="1"/>
</dbReference>
<sequence>LSTPTLFKFNSTQKISPLNDMWNFSALAAKAQEAAARIERQLDDSVGIKEDTKSTLSASSTTSASNLAATIHEDEEDALALDDNDDFFSDDHHHRHRHDDARVPTNEQQGHNFQGIGNAVAKLQGIISDAGTTKGSELLEDDMTIQPPPQYQESGNNDDDEQEVDFGIDTDIMDTGDGWDDADEIPLDDDDNENSPMPHPMGVVEEPSMSQEPESVAIEHEEKEDIEQNEAVKTLPSDDGENRFSDEPIDEVVAPEMAHDHNIMEFKPSADEVQLPDTEHAEIIPEPHIDEEDTNESIRNNHYIPVDIPSDSNNEPTATSSADTQATQTQTDNYMSFMDDTERKQFLDTIANLESQLYQREEQLASKSNQITSLSLQHESETAELRQAISTTKEEAKKRILRAKERVDEMQSKLTEAVRRADAAGGSSQEQSDIISALRAEGEKLAKKQSQMEQLVRNARGEARDLQEQLDIEKEARAKELVKVESLTLELKSVKEELTLARKGESQSKKLEGDLLAAKEESEKQRASNIGLEQQVKELKDENKTLKKEVQDARAGAALELEGESNKLRKERNDMLEDLESKLRTSEREANVREDALRHEVSELRKRWQDAVRRAEDLSMDVQHSTAPLLRQLESTERQNRARAAAWAEVETKLRSELEDHVIRLEKLTKERNEFVANDKRSQRYLKEKDEEILSLRETIDALSATIESLESKVETLNAECTKRKQEVVEAERKVSEGVSRVRNEMMQTLVESEERYRAQIEMLEDELEAERQRRNNMEKQLDDLAGSVAAAEFAQNDVVMREHGKHSPARAKKLRKATDQASILQDTLAGFDSDDDDGDDDDDDEGVENGTNQVHGNGSSFAAMEQLSLGLKGARIELDALRKQLKSSEDTRESLLEELGEARQAAEKLPLFEQKVSDLTMELRLKEMEIQGLRDDIADVRFLYRSQLDALLEEKAVPPESSSNQSKEGANNVVTVIYDSN</sequence>
<dbReference type="InterPro" id="IPR052602">
    <property type="entry name" value="Growth_transcription_reg"/>
</dbReference>
<feature type="region of interest" description="Disordered" evidence="2">
    <location>
        <begin position="280"/>
        <end position="332"/>
    </location>
</feature>
<reference evidence="3 4" key="1">
    <citation type="submission" date="2024-10" db="EMBL/GenBank/DDBJ databases">
        <title>Updated reference genomes for cyclostephanoid diatoms.</title>
        <authorList>
            <person name="Roberts W.R."/>
            <person name="Alverson A.J."/>
        </authorList>
    </citation>
    <scope>NUCLEOTIDE SEQUENCE [LARGE SCALE GENOMIC DNA]</scope>
    <source>
        <strain evidence="3 4">AJA232-27</strain>
    </source>
</reference>
<proteinExistence type="predicted"/>
<feature type="coiled-coil region" evidence="1">
    <location>
        <begin position="651"/>
        <end position="788"/>
    </location>
</feature>
<accession>A0ABD3MRM0</accession>
<feature type="coiled-coil region" evidence="1">
    <location>
        <begin position="865"/>
        <end position="937"/>
    </location>
</feature>
<dbReference type="EMBL" id="JALLBG020000092">
    <property type="protein sequence ID" value="KAL3765704.1"/>
    <property type="molecule type" value="Genomic_DNA"/>
</dbReference>
<dbReference type="PANTHER" id="PTHR46515">
    <property type="entry name" value="TATA ELEMENT MODULATORY FACTOR TMF1"/>
    <property type="match status" value="1"/>
</dbReference>
<feature type="region of interest" description="Disordered" evidence="2">
    <location>
        <begin position="185"/>
        <end position="246"/>
    </location>
</feature>
<name>A0ABD3MRM0_9STRA</name>
<keyword evidence="4" id="KW-1185">Reference proteome</keyword>
<gene>
    <name evidence="3" type="ORF">ACHAWU_009672</name>
</gene>
<keyword evidence="1" id="KW-0175">Coiled coil</keyword>
<feature type="compositionally biased region" description="Polar residues" evidence="2">
    <location>
        <begin position="850"/>
        <end position="860"/>
    </location>
</feature>
<feature type="compositionally biased region" description="Polar residues" evidence="2">
    <location>
        <begin position="961"/>
        <end position="982"/>
    </location>
</feature>
<feature type="region of interest" description="Disordered" evidence="2">
    <location>
        <begin position="956"/>
        <end position="982"/>
    </location>
</feature>
<organism evidence="3 4">
    <name type="scientific">Discostella pseudostelligera</name>
    <dbReference type="NCBI Taxonomy" id="259834"/>
    <lineage>
        <taxon>Eukaryota</taxon>
        <taxon>Sar</taxon>
        <taxon>Stramenopiles</taxon>
        <taxon>Ochrophyta</taxon>
        <taxon>Bacillariophyta</taxon>
        <taxon>Coscinodiscophyceae</taxon>
        <taxon>Thalassiosirophycidae</taxon>
        <taxon>Stephanodiscales</taxon>
        <taxon>Stephanodiscaceae</taxon>
        <taxon>Discostella</taxon>
    </lineage>
</organism>
<evidence type="ECO:0000256" key="1">
    <source>
        <dbReference type="SAM" id="Coils"/>
    </source>
</evidence>
<feature type="region of interest" description="Disordered" evidence="2">
    <location>
        <begin position="142"/>
        <end position="162"/>
    </location>
</feature>
<evidence type="ECO:0008006" key="5">
    <source>
        <dbReference type="Google" id="ProtNLM"/>
    </source>
</evidence>
<feature type="region of interest" description="Disordered" evidence="2">
    <location>
        <begin position="829"/>
        <end position="860"/>
    </location>
</feature>
<feature type="compositionally biased region" description="Acidic residues" evidence="2">
    <location>
        <begin position="833"/>
        <end position="848"/>
    </location>
</feature>
<feature type="compositionally biased region" description="Basic and acidic residues" evidence="2">
    <location>
        <begin position="499"/>
        <end position="526"/>
    </location>
</feature>
<dbReference type="AlphaFoldDB" id="A0ABD3MRM0"/>
<feature type="compositionally biased region" description="Low complexity" evidence="2">
    <location>
        <begin position="317"/>
        <end position="332"/>
    </location>
</feature>
<comment type="caution">
    <text evidence="3">The sequence shown here is derived from an EMBL/GenBank/DDBJ whole genome shotgun (WGS) entry which is preliminary data.</text>
</comment>
<feature type="non-terminal residue" evidence="3">
    <location>
        <position position="1"/>
    </location>
</feature>